<accession>A0AA42DNQ7</accession>
<comment type="caution">
    <text evidence="1">The sequence shown here is derived from an EMBL/GenBank/DDBJ whole genome shotgun (WGS) entry which is preliminary data.</text>
</comment>
<sequence length="199" mass="23637">MVKINNYFENSKKYSLLLDEAISAFCKEDGSKIEPLIAAYMHKSQNELFLILDIRERADDILSIIKEWQYIISDFINFGDEFRESIEYLKYNISLIMLYKKENNSVELIQENEKSSTICRKIFIECDESGNILNQDELLLPFYFEAINKTGSEILYTLEKELEEILPNEEVMKFMYVIEDMDSNKMKLINRWVNNDENQ</sequence>
<dbReference type="Proteomes" id="UP001169242">
    <property type="component" value="Unassembled WGS sequence"/>
</dbReference>
<evidence type="ECO:0000313" key="2">
    <source>
        <dbReference type="Proteomes" id="UP001169242"/>
    </source>
</evidence>
<dbReference type="AlphaFoldDB" id="A0AA42DNQ7"/>
<dbReference type="RefSeq" id="WP_271012589.1">
    <property type="nucleotide sequence ID" value="NZ_JAQIFT010000048.1"/>
</dbReference>
<reference evidence="1" key="1">
    <citation type="journal article" date="2023" name="Int. J. Syst. Evol. Microbiol.">
        <title>&lt;i&gt;Holtiella tumoricola&lt;/i&gt; gen. nov. sp. nov., isolated from a human clinical sample.</title>
        <authorList>
            <person name="Allen-Vercoe E."/>
            <person name="Daigneault M.C."/>
            <person name="Vancuren S.J."/>
            <person name="Cochrane K."/>
            <person name="O'Neal L.L."/>
            <person name="Sankaranarayanan K."/>
            <person name="Lawson P.A."/>
        </authorList>
    </citation>
    <scope>NUCLEOTIDE SEQUENCE</scope>
    <source>
        <strain evidence="1">CC70A</strain>
    </source>
</reference>
<name>A0AA42DNQ7_9FIRM</name>
<dbReference type="EMBL" id="JAQIFT010000048">
    <property type="protein sequence ID" value="MDA3732444.1"/>
    <property type="molecule type" value="Genomic_DNA"/>
</dbReference>
<proteinExistence type="predicted"/>
<keyword evidence="2" id="KW-1185">Reference proteome</keyword>
<evidence type="ECO:0000313" key="1">
    <source>
        <dbReference type="EMBL" id="MDA3732444.1"/>
    </source>
</evidence>
<gene>
    <name evidence="1" type="ORF">PBV87_13200</name>
</gene>
<protein>
    <submittedName>
        <fullName evidence="1">Uncharacterized protein</fullName>
    </submittedName>
</protein>
<organism evidence="1 2">
    <name type="scientific">Holtiella tumoricola</name>
    <dbReference type="NCBI Taxonomy" id="3018743"/>
    <lineage>
        <taxon>Bacteria</taxon>
        <taxon>Bacillati</taxon>
        <taxon>Bacillota</taxon>
        <taxon>Clostridia</taxon>
        <taxon>Lachnospirales</taxon>
        <taxon>Cellulosilyticaceae</taxon>
        <taxon>Holtiella</taxon>
    </lineage>
</organism>